<dbReference type="InterPro" id="IPR000873">
    <property type="entry name" value="AMP-dep_synth/lig_dom"/>
</dbReference>
<dbReference type="PANTHER" id="PTHR43767">
    <property type="entry name" value="LONG-CHAIN-FATTY-ACID--COA LIGASE"/>
    <property type="match status" value="1"/>
</dbReference>
<dbReference type="Gene3D" id="3.40.50.12780">
    <property type="entry name" value="N-terminal domain of ligase-like"/>
    <property type="match status" value="1"/>
</dbReference>
<dbReference type="Pfam" id="PF13193">
    <property type="entry name" value="AMP-binding_C"/>
    <property type="match status" value="1"/>
</dbReference>
<accession>A0ABW6GRZ3</accession>
<name>A0ABW6GRZ3_9ACTN</name>
<dbReference type="InterPro" id="IPR020845">
    <property type="entry name" value="AMP-binding_CS"/>
</dbReference>
<dbReference type="InterPro" id="IPR042099">
    <property type="entry name" value="ANL_N_sf"/>
</dbReference>
<evidence type="ECO:0000313" key="3">
    <source>
        <dbReference type="EMBL" id="MFE1355446.1"/>
    </source>
</evidence>
<dbReference type="SUPFAM" id="SSF56801">
    <property type="entry name" value="Acetyl-CoA synthetase-like"/>
    <property type="match status" value="1"/>
</dbReference>
<protein>
    <submittedName>
        <fullName evidence="3">Class I adenylate-forming enzyme family protein</fullName>
    </submittedName>
</protein>
<dbReference type="RefSeq" id="WP_380318231.1">
    <property type="nucleotide sequence ID" value="NZ_JBHYPW010000006.1"/>
</dbReference>
<dbReference type="PROSITE" id="PS00455">
    <property type="entry name" value="AMP_BINDING"/>
    <property type="match status" value="1"/>
</dbReference>
<dbReference type="InterPro" id="IPR045851">
    <property type="entry name" value="AMP-bd_C_sf"/>
</dbReference>
<dbReference type="EMBL" id="JBHYPX010000060">
    <property type="protein sequence ID" value="MFE1355446.1"/>
    <property type="molecule type" value="Genomic_DNA"/>
</dbReference>
<feature type="domain" description="AMP-binding enzyme C-terminal" evidence="2">
    <location>
        <begin position="475"/>
        <end position="552"/>
    </location>
</feature>
<evidence type="ECO:0000259" key="1">
    <source>
        <dbReference type="Pfam" id="PF00501"/>
    </source>
</evidence>
<evidence type="ECO:0000259" key="2">
    <source>
        <dbReference type="Pfam" id="PF13193"/>
    </source>
</evidence>
<gene>
    <name evidence="3" type="ORF">ACFW6T_25995</name>
</gene>
<dbReference type="PANTHER" id="PTHR43767:SF12">
    <property type="entry name" value="AMP-DEPENDENT SYNTHETASE AND LIGASE"/>
    <property type="match status" value="1"/>
</dbReference>
<proteinExistence type="predicted"/>
<dbReference type="Gene3D" id="3.30.300.30">
    <property type="match status" value="1"/>
</dbReference>
<dbReference type="InterPro" id="IPR050237">
    <property type="entry name" value="ATP-dep_AMP-bd_enzyme"/>
</dbReference>
<dbReference type="Proteomes" id="UP001599542">
    <property type="component" value="Unassembled WGS sequence"/>
</dbReference>
<keyword evidence="4" id="KW-1185">Reference proteome</keyword>
<organism evidence="3 4">
    <name type="scientific">Kitasatospora phosalacinea</name>
    <dbReference type="NCBI Taxonomy" id="2065"/>
    <lineage>
        <taxon>Bacteria</taxon>
        <taxon>Bacillati</taxon>
        <taxon>Actinomycetota</taxon>
        <taxon>Actinomycetes</taxon>
        <taxon>Kitasatosporales</taxon>
        <taxon>Streptomycetaceae</taxon>
        <taxon>Kitasatospora</taxon>
    </lineage>
</organism>
<comment type="caution">
    <text evidence="3">The sequence shown here is derived from an EMBL/GenBank/DDBJ whole genome shotgun (WGS) entry which is preliminary data.</text>
</comment>
<feature type="domain" description="AMP-dependent synthetase/ligase" evidence="1">
    <location>
        <begin position="27"/>
        <end position="424"/>
    </location>
</feature>
<dbReference type="InterPro" id="IPR025110">
    <property type="entry name" value="AMP-bd_C"/>
</dbReference>
<sequence>MTAPWPTGMPRSLTYPAGSVADLLAGSAAVHGERTALVDGDLRISFAELHERALRTAQGLREHGVRPGDVVALHLPNSAWFTVAYYGTLLAGATMAALNPALPPAALSSQLADIGATAAFTHPSCAGQLAEAAGGRLRLAVLVEPTAAAPAPAVAAGVPERLAEQVVPLAELLTRVPAPATPVGPEDVAHLAFTGGTTGRPKAIRVLHRNLLANVLQMACWRSAAVPRTDAAGRITLQRVPGADARFAVPLGGATVVAIAPMFHAMGTVTQNLFVASGVTAVVFGRFDPARYLDAVERHGAHTITGSPSLFHSLLAAPGIRERDLGSVRLLSSGAAPLEPATMDELRQVFPNALVMEAYGLSEATQGLVFPPLEQGAGTPRGSVGVPLFDTEVELRGPDGRTPVEPGGTGELWARGPQVTGGYLDQPALTAEQFADGWLRTGDLARRDEDGWYFLVGRAKDMLIYKGYNVYPGPLEALLCEHPAVAQATVVGLPDASAGELPAAYVVLHAGAAATPELAEQLKAHVAAHVAPYQRVRHLEFLPELPVSPAGKILKRVLRERGRGAGA</sequence>
<reference evidence="3 4" key="1">
    <citation type="submission" date="2024-09" db="EMBL/GenBank/DDBJ databases">
        <title>The Natural Products Discovery Center: Release of the First 8490 Sequenced Strains for Exploring Actinobacteria Biosynthetic Diversity.</title>
        <authorList>
            <person name="Kalkreuter E."/>
            <person name="Kautsar S.A."/>
            <person name="Yang D."/>
            <person name="Bader C.D."/>
            <person name="Teijaro C.N."/>
            <person name="Fluegel L."/>
            <person name="Davis C.M."/>
            <person name="Simpson J.R."/>
            <person name="Lauterbach L."/>
            <person name="Steele A.D."/>
            <person name="Gui C."/>
            <person name="Meng S."/>
            <person name="Li G."/>
            <person name="Viehrig K."/>
            <person name="Ye F."/>
            <person name="Su P."/>
            <person name="Kiefer A.F."/>
            <person name="Nichols A."/>
            <person name="Cepeda A.J."/>
            <person name="Yan W."/>
            <person name="Fan B."/>
            <person name="Jiang Y."/>
            <person name="Adhikari A."/>
            <person name="Zheng C.-J."/>
            <person name="Schuster L."/>
            <person name="Cowan T.M."/>
            <person name="Smanski M.J."/>
            <person name="Chevrette M.G."/>
            <person name="De Carvalho L.P.S."/>
            <person name="Shen B."/>
        </authorList>
    </citation>
    <scope>NUCLEOTIDE SEQUENCE [LARGE SCALE GENOMIC DNA]</scope>
    <source>
        <strain evidence="3 4">NPDC058753</strain>
    </source>
</reference>
<evidence type="ECO:0000313" key="4">
    <source>
        <dbReference type="Proteomes" id="UP001599542"/>
    </source>
</evidence>
<dbReference type="Pfam" id="PF00501">
    <property type="entry name" value="AMP-binding"/>
    <property type="match status" value="1"/>
</dbReference>